<proteinExistence type="predicted"/>
<evidence type="ECO:0000256" key="1">
    <source>
        <dbReference type="ARBA" id="ARBA00004167"/>
    </source>
</evidence>
<reference evidence="6" key="1">
    <citation type="journal article" date="2014" name="Genome Announc.">
        <title>Draft genome sequences of the altered schaedler flora, a defined bacterial community from gnotobiotic mice.</title>
        <authorList>
            <person name="Wannemuehler M.J."/>
            <person name="Overstreet A.M."/>
            <person name="Ward D.V."/>
            <person name="Phillips G.J."/>
        </authorList>
    </citation>
    <scope>NUCLEOTIDE SEQUENCE</scope>
    <source>
        <strain evidence="6">ASF457</strain>
    </source>
</reference>
<dbReference type="Proteomes" id="UP000017429">
    <property type="component" value="Chromosome"/>
</dbReference>
<dbReference type="AlphaFoldDB" id="V2QB46"/>
<dbReference type="CDD" id="cd16425">
    <property type="entry name" value="TrbF"/>
    <property type="match status" value="1"/>
</dbReference>
<dbReference type="eggNOG" id="COG3701">
    <property type="taxonomic scope" value="Bacteria"/>
</dbReference>
<evidence type="ECO:0000313" key="7">
    <source>
        <dbReference type="Proteomes" id="UP000017429"/>
    </source>
</evidence>
<feature type="domain" description="Bacterial virulence protein VirB8" evidence="5">
    <location>
        <begin position="98"/>
        <end position="189"/>
    </location>
</feature>
<sequence length="201" mass="22798">MSYLANTDFYSSNKETISTDYCNHFIDLYYIYIAGIIHIGSQSKFVPYIVEVNKLGETVGGGEIRAGTILDQRIIRAKVASFIKTLRTVSVDPAINKANVFYKDKATNPFELGKKINREVEIVSLLEMTSNTYQLDWKEKTFDKSGVLLYIKGYRALVTVYLIPTAVESIEDLTKNPLGIYIKYYSISELNSSENDITNQK</sequence>
<dbReference type="InterPro" id="IPR007430">
    <property type="entry name" value="VirB8"/>
</dbReference>
<evidence type="ECO:0000313" key="6">
    <source>
        <dbReference type="EMBL" id="USF24306.1"/>
    </source>
</evidence>
<dbReference type="KEGG" id="msch:N508_001392"/>
<reference evidence="6" key="2">
    <citation type="submission" date="2022-05" db="EMBL/GenBank/DDBJ databases">
        <authorList>
            <person name="Proctor A.L."/>
            <person name="Phillips G.J."/>
            <person name="Wannemuehler M.J."/>
        </authorList>
    </citation>
    <scope>NUCLEOTIDE SEQUENCE</scope>
    <source>
        <strain evidence="6">ASF457</strain>
    </source>
</reference>
<accession>V2QB46</accession>
<reference evidence="6" key="3">
    <citation type="submission" date="2022-06" db="EMBL/GenBank/DDBJ databases">
        <title>Resources to Facilitate Use of the Altered Schaedler Flora (ASF) Mouse Model to Study Microbiome Function.</title>
        <authorList>
            <person name="Proctor A."/>
            <person name="Parvinroo S."/>
            <person name="Richie T."/>
            <person name="Jia X."/>
            <person name="Lee S.T.M."/>
            <person name="Karp P.D."/>
            <person name="Paley S."/>
            <person name="Kostic A.D."/>
            <person name="Pierre J.F."/>
            <person name="Wannemuehler M.J."/>
            <person name="Phillips G.J."/>
        </authorList>
    </citation>
    <scope>NUCLEOTIDE SEQUENCE</scope>
    <source>
        <strain evidence="6">ASF457</strain>
    </source>
</reference>
<organism evidence="6 7">
    <name type="scientific">Mucispirillum schaedleri ASF457</name>
    <dbReference type="NCBI Taxonomy" id="1379858"/>
    <lineage>
        <taxon>Bacteria</taxon>
        <taxon>Pseudomonadati</taxon>
        <taxon>Deferribacterota</taxon>
        <taxon>Deferribacteres</taxon>
        <taxon>Deferribacterales</taxon>
        <taxon>Mucispirillaceae</taxon>
        <taxon>Mucispirillum</taxon>
    </lineage>
</organism>
<protein>
    <recommendedName>
        <fullName evidence="5">Bacterial virulence protein VirB8 domain-containing protein</fullName>
    </recommendedName>
</protein>
<comment type="subcellular location">
    <subcellularLocation>
        <location evidence="1">Membrane</location>
        <topology evidence="1">Single-pass membrane protein</topology>
    </subcellularLocation>
</comment>
<name>V2QB46_9BACT</name>
<evidence type="ECO:0000256" key="3">
    <source>
        <dbReference type="ARBA" id="ARBA00022989"/>
    </source>
</evidence>
<dbReference type="GO" id="GO:0016020">
    <property type="term" value="C:membrane"/>
    <property type="evidence" value="ECO:0007669"/>
    <property type="project" value="UniProtKB-SubCell"/>
</dbReference>
<dbReference type="OrthoDB" id="9778195at2"/>
<evidence type="ECO:0000259" key="5">
    <source>
        <dbReference type="Pfam" id="PF04335"/>
    </source>
</evidence>
<keyword evidence="4" id="KW-0472">Membrane</keyword>
<dbReference type="RefSeq" id="WP_023275699.1">
    <property type="nucleotide sequence ID" value="NZ_CP097562.1"/>
</dbReference>
<dbReference type="Pfam" id="PF04335">
    <property type="entry name" value="VirB8"/>
    <property type="match status" value="1"/>
</dbReference>
<evidence type="ECO:0000256" key="2">
    <source>
        <dbReference type="ARBA" id="ARBA00022692"/>
    </source>
</evidence>
<dbReference type="Gene3D" id="3.10.450.230">
    <property type="entry name" value="VirB8 protein"/>
    <property type="match status" value="1"/>
</dbReference>
<keyword evidence="7" id="KW-1185">Reference proteome</keyword>
<keyword evidence="2" id="KW-0812">Transmembrane</keyword>
<gene>
    <name evidence="6" type="ORF">N508_001392</name>
</gene>
<keyword evidence="3" id="KW-1133">Transmembrane helix</keyword>
<dbReference type="InterPro" id="IPR035658">
    <property type="entry name" value="TrbF"/>
</dbReference>
<dbReference type="SUPFAM" id="SSF54427">
    <property type="entry name" value="NTF2-like"/>
    <property type="match status" value="1"/>
</dbReference>
<evidence type="ECO:0000256" key="4">
    <source>
        <dbReference type="ARBA" id="ARBA00023136"/>
    </source>
</evidence>
<dbReference type="InterPro" id="IPR032710">
    <property type="entry name" value="NTF2-like_dom_sf"/>
</dbReference>
<dbReference type="EMBL" id="CP097562">
    <property type="protein sequence ID" value="USF24306.1"/>
    <property type="molecule type" value="Genomic_DNA"/>
</dbReference>